<sequence length="111" mass="12988">MRVKTDWLMWEETKKREGLLLNYLSCDEQHAKPVRGHATHDSKQCRMVHAHGKNLILCARYVIGRVNKVSIKVQTDTRETCLERRMDARSRWGVSDRVGAQPSWPNGLCWR</sequence>
<reference evidence="1" key="1">
    <citation type="journal article" date="2016" name="Sci. Rep.">
        <title>Molecular characterization of firefly nuptial gifts: a multi-omics approach sheds light on postcopulatory sexual selection.</title>
        <authorList>
            <person name="Al-Wathiqui N."/>
            <person name="Fallon T.R."/>
            <person name="South A."/>
            <person name="Weng J.K."/>
            <person name="Lewis S.M."/>
        </authorList>
    </citation>
    <scope>NUCLEOTIDE SEQUENCE</scope>
</reference>
<proteinExistence type="predicted"/>
<organism evidence="1">
    <name type="scientific">Photinus pyralis</name>
    <name type="common">Common eastern firefly</name>
    <name type="synonym">Lampyris pyralis</name>
    <dbReference type="NCBI Taxonomy" id="7054"/>
    <lineage>
        <taxon>Eukaryota</taxon>
        <taxon>Metazoa</taxon>
        <taxon>Ecdysozoa</taxon>
        <taxon>Arthropoda</taxon>
        <taxon>Hexapoda</taxon>
        <taxon>Insecta</taxon>
        <taxon>Pterygota</taxon>
        <taxon>Neoptera</taxon>
        <taxon>Endopterygota</taxon>
        <taxon>Coleoptera</taxon>
        <taxon>Polyphaga</taxon>
        <taxon>Elateriformia</taxon>
        <taxon>Elateroidea</taxon>
        <taxon>Lampyridae</taxon>
        <taxon>Lampyrinae</taxon>
        <taxon>Photinus</taxon>
    </lineage>
</organism>
<protein>
    <submittedName>
        <fullName evidence="1">Uncharacterized protein</fullName>
    </submittedName>
</protein>
<dbReference type="EMBL" id="GEZM01026981">
    <property type="protein sequence ID" value="JAV86872.1"/>
    <property type="molecule type" value="Transcribed_RNA"/>
</dbReference>
<evidence type="ECO:0000313" key="1">
    <source>
        <dbReference type="EMBL" id="JAV86872.1"/>
    </source>
</evidence>
<dbReference type="AlphaFoldDB" id="A0A1Y1MMG2"/>
<accession>A0A1Y1MMG2</accession>
<name>A0A1Y1MMG2_PHOPY</name>